<dbReference type="GO" id="GO:0008757">
    <property type="term" value="F:S-adenosylmethionine-dependent methyltransferase activity"/>
    <property type="evidence" value="ECO:0007669"/>
    <property type="project" value="UniProtKB-ARBA"/>
</dbReference>
<organism evidence="7">
    <name type="scientific">Cladocopium goreaui</name>
    <dbReference type="NCBI Taxonomy" id="2562237"/>
    <lineage>
        <taxon>Eukaryota</taxon>
        <taxon>Sar</taxon>
        <taxon>Alveolata</taxon>
        <taxon>Dinophyceae</taxon>
        <taxon>Suessiales</taxon>
        <taxon>Symbiodiniaceae</taxon>
        <taxon>Cladocopium</taxon>
    </lineage>
</organism>
<comment type="subcellular location">
    <subcellularLocation>
        <location evidence="1">Membrane</location>
        <topology evidence="1">Peripheral membrane protein</topology>
    </subcellularLocation>
</comment>
<dbReference type="Gene3D" id="3.60.40.10">
    <property type="entry name" value="PPM-type phosphatase domain"/>
    <property type="match status" value="1"/>
</dbReference>
<dbReference type="PANTHER" id="PTHR13832">
    <property type="entry name" value="PROTEIN PHOSPHATASE 2C"/>
    <property type="match status" value="1"/>
</dbReference>
<keyword evidence="10" id="KW-1185">Reference proteome</keyword>
<sequence length="668" mass="73289">MGFAHNPVSVQAVGWAEDQGRRPEMEDGFVFVDQFGGSKRSAFFAVYDGHGGRPVVDFVTRELHENLHKELRRTGSPADALLQAFRLTDEDMLRRSITSSGCTACCCLLQDEARGRVIYTAHLGDSRAVLARSGSATRMTSMTDHKATDPLEAKRVIEAGGHIINDRVNGMLAMTRALGDHMLKMPMLPNDVVSNVPDITSTDVTKQVFGSRVKMVCWARHSTKPGCRSRSRHLVSAEEPRLLARTEDLALTWKPQGWSDGGRSSDSKDFLAWAKRAIWRNENELFPLFRLGRASCGVSLVAGSSDARDVARQMQAEGLLVMSCALLVAGRPPGLSGAISLEVLRSSRGLRHGQLSLVRARVTSDNSSMGLLKLRALLRELGHPPRGPGGGKAWNSQLTIDGLTLPGLRASVPVEHLEHLQKFMEVDALRLERYHGPVTSKSLFDAHGNGWMIFEGLRLKLRSDVFVPRGESRHLVHAATRVIEQHFVISADLRLLDVTIGVGNGLLPLLKRYPLAEGWGIDINPTAVRLADENAKLNDLADRCSMEVKDLKNWTLSRTVDTGGNLTNLYDLVIANPPYSSSRAERMKSYQRDMDAESSSGSQSILVSIAQLALSALAPSGRLVLQVPREETTIIACIFRLHGEFVLESKTTNTLTLALGEKPVRVLA</sequence>
<dbReference type="GO" id="GO:0004722">
    <property type="term" value="F:protein serine/threonine phosphatase activity"/>
    <property type="evidence" value="ECO:0007669"/>
    <property type="project" value="InterPro"/>
</dbReference>
<evidence type="ECO:0000256" key="2">
    <source>
        <dbReference type="ARBA" id="ARBA00022723"/>
    </source>
</evidence>
<evidence type="ECO:0000259" key="6">
    <source>
        <dbReference type="PROSITE" id="PS51746"/>
    </source>
</evidence>
<reference evidence="7" key="1">
    <citation type="submission" date="2022-10" db="EMBL/GenBank/DDBJ databases">
        <authorList>
            <person name="Chen Y."/>
            <person name="Dougan E. K."/>
            <person name="Chan C."/>
            <person name="Rhodes N."/>
            <person name="Thang M."/>
        </authorList>
    </citation>
    <scope>NUCLEOTIDE SEQUENCE</scope>
</reference>
<dbReference type="PROSITE" id="PS01032">
    <property type="entry name" value="PPM_1"/>
    <property type="match status" value="1"/>
</dbReference>
<keyword evidence="3 5" id="KW-0378">Hydrolase</keyword>
<dbReference type="InterPro" id="IPR002052">
    <property type="entry name" value="DNA_methylase_N6_adenine_CS"/>
</dbReference>
<name>A0A9P1G007_9DINO</name>
<dbReference type="Pfam" id="PF05175">
    <property type="entry name" value="MTS"/>
    <property type="match status" value="1"/>
</dbReference>
<dbReference type="InterPro" id="IPR015655">
    <property type="entry name" value="PP2C"/>
</dbReference>
<dbReference type="EMBL" id="CAMXCT030001714">
    <property type="protein sequence ID" value="CAL4779764.1"/>
    <property type="molecule type" value="Genomic_DNA"/>
</dbReference>
<dbReference type="InterPro" id="IPR001932">
    <property type="entry name" value="PPM-type_phosphatase-like_dom"/>
</dbReference>
<dbReference type="InterPro" id="IPR000222">
    <property type="entry name" value="PP2C_BS"/>
</dbReference>
<protein>
    <submittedName>
        <fullName evidence="9">Protein phosphatase 2C homolog 1 (PP2C-1)</fullName>
    </submittedName>
</protein>
<dbReference type="Proteomes" id="UP001152797">
    <property type="component" value="Unassembled WGS sequence"/>
</dbReference>
<accession>A0A9P1G007</accession>
<dbReference type="PROSITE" id="PS00092">
    <property type="entry name" value="N6_MTASE"/>
    <property type="match status" value="1"/>
</dbReference>
<comment type="similarity">
    <text evidence="5">Belongs to the PP2C family.</text>
</comment>
<evidence type="ECO:0000313" key="10">
    <source>
        <dbReference type="Proteomes" id="UP001152797"/>
    </source>
</evidence>
<dbReference type="SUPFAM" id="SSF53335">
    <property type="entry name" value="S-adenosyl-L-methionine-dependent methyltransferases"/>
    <property type="match status" value="1"/>
</dbReference>
<dbReference type="GO" id="GO:0016020">
    <property type="term" value="C:membrane"/>
    <property type="evidence" value="ECO:0007669"/>
    <property type="project" value="UniProtKB-SubCell"/>
</dbReference>
<dbReference type="Pfam" id="PF00481">
    <property type="entry name" value="PP2C"/>
    <property type="match status" value="1"/>
</dbReference>
<evidence type="ECO:0000256" key="3">
    <source>
        <dbReference type="ARBA" id="ARBA00022801"/>
    </source>
</evidence>
<dbReference type="InterPro" id="IPR029063">
    <property type="entry name" value="SAM-dependent_MTases_sf"/>
</dbReference>
<dbReference type="OrthoDB" id="10264738at2759"/>
<reference evidence="8" key="2">
    <citation type="submission" date="2024-04" db="EMBL/GenBank/DDBJ databases">
        <authorList>
            <person name="Chen Y."/>
            <person name="Shah S."/>
            <person name="Dougan E. K."/>
            <person name="Thang M."/>
            <person name="Chan C."/>
        </authorList>
    </citation>
    <scope>NUCLEOTIDE SEQUENCE [LARGE SCALE GENOMIC DNA]</scope>
</reference>
<dbReference type="CDD" id="cd02440">
    <property type="entry name" value="AdoMet_MTases"/>
    <property type="match status" value="1"/>
</dbReference>
<dbReference type="GO" id="GO:0046872">
    <property type="term" value="F:metal ion binding"/>
    <property type="evidence" value="ECO:0007669"/>
    <property type="project" value="UniProtKB-KW"/>
</dbReference>
<dbReference type="Gene3D" id="3.40.50.150">
    <property type="entry name" value="Vaccinia Virus protein VP39"/>
    <property type="match status" value="1"/>
</dbReference>
<evidence type="ECO:0000256" key="4">
    <source>
        <dbReference type="ARBA" id="ARBA00022912"/>
    </source>
</evidence>
<evidence type="ECO:0000256" key="1">
    <source>
        <dbReference type="ARBA" id="ARBA00004170"/>
    </source>
</evidence>
<evidence type="ECO:0000256" key="5">
    <source>
        <dbReference type="RuleBase" id="RU003465"/>
    </source>
</evidence>
<dbReference type="SUPFAM" id="SSF81606">
    <property type="entry name" value="PP2C-like"/>
    <property type="match status" value="1"/>
</dbReference>
<feature type="domain" description="PPM-type phosphatase" evidence="6">
    <location>
        <begin position="12"/>
        <end position="291"/>
    </location>
</feature>
<keyword evidence="4 5" id="KW-0904">Protein phosphatase</keyword>
<dbReference type="InterPro" id="IPR036457">
    <property type="entry name" value="PPM-type-like_dom_sf"/>
</dbReference>
<evidence type="ECO:0000313" key="8">
    <source>
        <dbReference type="EMBL" id="CAL1145827.1"/>
    </source>
</evidence>
<proteinExistence type="inferred from homology"/>
<dbReference type="CDD" id="cd00143">
    <property type="entry name" value="PP2Cc"/>
    <property type="match status" value="1"/>
</dbReference>
<dbReference type="GO" id="GO:0003676">
    <property type="term" value="F:nucleic acid binding"/>
    <property type="evidence" value="ECO:0007669"/>
    <property type="project" value="InterPro"/>
</dbReference>
<dbReference type="InterPro" id="IPR007848">
    <property type="entry name" value="Small_mtfrase_dom"/>
</dbReference>
<evidence type="ECO:0000313" key="9">
    <source>
        <dbReference type="EMBL" id="CAL4779764.1"/>
    </source>
</evidence>
<keyword evidence="2" id="KW-0479">Metal-binding</keyword>
<comment type="caution">
    <text evidence="7">The sequence shown here is derived from an EMBL/GenBank/DDBJ whole genome shotgun (WGS) entry which is preliminary data.</text>
</comment>
<dbReference type="GO" id="GO:0032259">
    <property type="term" value="P:methylation"/>
    <property type="evidence" value="ECO:0007669"/>
    <property type="project" value="InterPro"/>
</dbReference>
<dbReference type="EMBL" id="CAMXCT010001714">
    <property type="protein sequence ID" value="CAI3992452.1"/>
    <property type="molecule type" value="Genomic_DNA"/>
</dbReference>
<gene>
    <name evidence="7" type="ORF">C1SCF055_LOCUS19284</name>
</gene>
<dbReference type="SMART" id="SM00332">
    <property type="entry name" value="PP2Cc"/>
    <property type="match status" value="1"/>
</dbReference>
<dbReference type="AlphaFoldDB" id="A0A9P1G007"/>
<dbReference type="PROSITE" id="PS51746">
    <property type="entry name" value="PPM_2"/>
    <property type="match status" value="1"/>
</dbReference>
<evidence type="ECO:0000313" key="7">
    <source>
        <dbReference type="EMBL" id="CAI3992452.1"/>
    </source>
</evidence>
<dbReference type="EMBL" id="CAMXCT020001714">
    <property type="protein sequence ID" value="CAL1145827.1"/>
    <property type="molecule type" value="Genomic_DNA"/>
</dbReference>
<dbReference type="PANTHER" id="PTHR13832:SF827">
    <property type="entry name" value="PROTEIN PHOSPHATASE 1L"/>
    <property type="match status" value="1"/>
</dbReference>